<reference evidence="1" key="2">
    <citation type="submission" date="2016-06" db="EMBL/GenBank/DDBJ databases">
        <title>The genome of a short-lived fish provides insights into sex chromosome evolution and the genetic control of aging.</title>
        <authorList>
            <person name="Reichwald K."/>
            <person name="Felder M."/>
            <person name="Petzold A."/>
            <person name="Koch P."/>
            <person name="Groth M."/>
            <person name="Platzer M."/>
        </authorList>
    </citation>
    <scope>NUCLEOTIDE SEQUENCE</scope>
    <source>
        <tissue evidence="1">Brain</tissue>
    </source>
</reference>
<reference evidence="1" key="1">
    <citation type="submission" date="2016-05" db="EMBL/GenBank/DDBJ databases">
        <authorList>
            <person name="Lavstsen T."/>
            <person name="Jespersen J.S."/>
        </authorList>
    </citation>
    <scope>NUCLEOTIDE SEQUENCE</scope>
    <source>
        <tissue evidence="1">Brain</tissue>
    </source>
</reference>
<sequence length="64" mass="7052">QPKSDGSPDSTKPRSFKGKVQTCRNTNVNKRNTHRALLSSGFCPLSHWSYITAGPTFTTTTIII</sequence>
<feature type="non-terminal residue" evidence="1">
    <location>
        <position position="64"/>
    </location>
</feature>
<proteinExistence type="predicted"/>
<gene>
    <name evidence="1" type="primary">NEBL</name>
</gene>
<dbReference type="AlphaFoldDB" id="A0A1A8FYQ8"/>
<name>A0A1A8FYQ8_9TELE</name>
<accession>A0A1A8FYQ8</accession>
<evidence type="ECO:0000313" key="1">
    <source>
        <dbReference type="EMBL" id="SBQ64545.1"/>
    </source>
</evidence>
<feature type="non-terminal residue" evidence="1">
    <location>
        <position position="1"/>
    </location>
</feature>
<organism evidence="1">
    <name type="scientific">Nothobranchius korthausae</name>
    <dbReference type="NCBI Taxonomy" id="1143690"/>
    <lineage>
        <taxon>Eukaryota</taxon>
        <taxon>Metazoa</taxon>
        <taxon>Chordata</taxon>
        <taxon>Craniata</taxon>
        <taxon>Vertebrata</taxon>
        <taxon>Euteleostomi</taxon>
        <taxon>Actinopterygii</taxon>
        <taxon>Neopterygii</taxon>
        <taxon>Teleostei</taxon>
        <taxon>Neoteleostei</taxon>
        <taxon>Acanthomorphata</taxon>
        <taxon>Ovalentaria</taxon>
        <taxon>Atherinomorphae</taxon>
        <taxon>Cyprinodontiformes</taxon>
        <taxon>Nothobranchiidae</taxon>
        <taxon>Nothobranchius</taxon>
    </lineage>
</organism>
<dbReference type="EMBL" id="HAEB01018018">
    <property type="protein sequence ID" value="SBQ64545.1"/>
    <property type="molecule type" value="Transcribed_RNA"/>
</dbReference>
<protein>
    <submittedName>
        <fullName evidence="1">Uncharacterized protein</fullName>
    </submittedName>
</protein>